<comment type="caution">
    <text evidence="2">The sequence shown here is derived from an EMBL/GenBank/DDBJ whole genome shotgun (WGS) entry which is preliminary data.</text>
</comment>
<keyword evidence="1" id="KW-0472">Membrane</keyword>
<evidence type="ECO:0000256" key="1">
    <source>
        <dbReference type="SAM" id="Phobius"/>
    </source>
</evidence>
<accession>A0AAE1PH70</accession>
<feature type="transmembrane region" description="Helical" evidence="1">
    <location>
        <begin position="72"/>
        <end position="96"/>
    </location>
</feature>
<dbReference type="AlphaFoldDB" id="A0AAE1PH70"/>
<protein>
    <submittedName>
        <fullName evidence="2">Uncharacterized protein</fullName>
    </submittedName>
</protein>
<proteinExistence type="predicted"/>
<sequence>MLHHSSTPTTASSQLDTNNCFTTARHQQLLHHSSTPTTASPQLDTNNCFTTARHQQLLHHSSTPTTASPSHYLSVSLFLSSLALFLFSFSTLSLVLTQPLEDLQGELNPG</sequence>
<keyword evidence="1" id="KW-1133">Transmembrane helix</keyword>
<reference evidence="2" key="1">
    <citation type="submission" date="2023-11" db="EMBL/GenBank/DDBJ databases">
        <title>Genome assemblies of two species of porcelain crab, Petrolisthes cinctipes and Petrolisthes manimaculis (Anomura: Porcellanidae).</title>
        <authorList>
            <person name="Angst P."/>
        </authorList>
    </citation>
    <scope>NUCLEOTIDE SEQUENCE</scope>
    <source>
        <strain evidence="2">PB745_02</strain>
        <tissue evidence="2">Gill</tissue>
    </source>
</reference>
<keyword evidence="3" id="KW-1185">Reference proteome</keyword>
<dbReference type="Proteomes" id="UP001292094">
    <property type="component" value="Unassembled WGS sequence"/>
</dbReference>
<evidence type="ECO:0000313" key="2">
    <source>
        <dbReference type="EMBL" id="KAK4308625.1"/>
    </source>
</evidence>
<dbReference type="EMBL" id="JAWZYT010001867">
    <property type="protein sequence ID" value="KAK4308625.1"/>
    <property type="molecule type" value="Genomic_DNA"/>
</dbReference>
<gene>
    <name evidence="2" type="ORF">Pmani_019684</name>
</gene>
<name>A0AAE1PH70_9EUCA</name>
<keyword evidence="1" id="KW-0812">Transmembrane</keyword>
<organism evidence="2 3">
    <name type="scientific">Petrolisthes manimaculis</name>
    <dbReference type="NCBI Taxonomy" id="1843537"/>
    <lineage>
        <taxon>Eukaryota</taxon>
        <taxon>Metazoa</taxon>
        <taxon>Ecdysozoa</taxon>
        <taxon>Arthropoda</taxon>
        <taxon>Crustacea</taxon>
        <taxon>Multicrustacea</taxon>
        <taxon>Malacostraca</taxon>
        <taxon>Eumalacostraca</taxon>
        <taxon>Eucarida</taxon>
        <taxon>Decapoda</taxon>
        <taxon>Pleocyemata</taxon>
        <taxon>Anomura</taxon>
        <taxon>Galatheoidea</taxon>
        <taxon>Porcellanidae</taxon>
        <taxon>Petrolisthes</taxon>
    </lineage>
</organism>
<evidence type="ECO:0000313" key="3">
    <source>
        <dbReference type="Proteomes" id="UP001292094"/>
    </source>
</evidence>